<evidence type="ECO:0000256" key="5">
    <source>
        <dbReference type="SAM" id="SignalP"/>
    </source>
</evidence>
<keyword evidence="4" id="KW-0798">TonB box</keyword>
<gene>
    <name evidence="8" type="ORF">SAMN06295937_10178</name>
</gene>
<dbReference type="Pfam" id="PF00593">
    <property type="entry name" value="TonB_dep_Rec_b-barrel"/>
    <property type="match status" value="1"/>
</dbReference>
<evidence type="ECO:0000313" key="9">
    <source>
        <dbReference type="Proteomes" id="UP000190044"/>
    </source>
</evidence>
<evidence type="ECO:0000313" key="8">
    <source>
        <dbReference type="EMBL" id="SKB76120.1"/>
    </source>
</evidence>
<dbReference type="Pfam" id="PF07715">
    <property type="entry name" value="Plug"/>
    <property type="match status" value="1"/>
</dbReference>
<dbReference type="InterPro" id="IPR000531">
    <property type="entry name" value="Beta-barrel_TonB"/>
</dbReference>
<protein>
    <submittedName>
        <fullName evidence="8">TonB-dependent Receptor Plug Domain</fullName>
    </submittedName>
</protein>
<evidence type="ECO:0000259" key="6">
    <source>
        <dbReference type="Pfam" id="PF00593"/>
    </source>
</evidence>
<comment type="similarity">
    <text evidence="4">Belongs to the TonB-dependent receptor family.</text>
</comment>
<keyword evidence="3" id="KW-0998">Cell outer membrane</keyword>
<dbReference type="Proteomes" id="UP000190044">
    <property type="component" value="Unassembled WGS sequence"/>
</dbReference>
<dbReference type="Gene3D" id="2.170.130.10">
    <property type="entry name" value="TonB-dependent receptor, plug domain"/>
    <property type="match status" value="1"/>
</dbReference>
<proteinExistence type="inferred from homology"/>
<keyword evidence="5" id="KW-0732">Signal</keyword>
<dbReference type="RefSeq" id="WP_245798745.1">
    <property type="nucleotide sequence ID" value="NZ_FUYP01000017.1"/>
</dbReference>
<dbReference type="InterPro" id="IPR012910">
    <property type="entry name" value="Plug_dom"/>
</dbReference>
<evidence type="ECO:0000256" key="4">
    <source>
        <dbReference type="RuleBase" id="RU003357"/>
    </source>
</evidence>
<dbReference type="AlphaFoldDB" id="A0A1T5DX61"/>
<comment type="subcellular location">
    <subcellularLocation>
        <location evidence="1 4">Cell outer membrane</location>
    </subcellularLocation>
</comment>
<dbReference type="InterPro" id="IPR036942">
    <property type="entry name" value="Beta-barrel_TonB_sf"/>
</dbReference>
<dbReference type="PANTHER" id="PTHR47234">
    <property type="match status" value="1"/>
</dbReference>
<keyword evidence="9" id="KW-1185">Reference proteome</keyword>
<dbReference type="GO" id="GO:0009279">
    <property type="term" value="C:cell outer membrane"/>
    <property type="evidence" value="ECO:0007669"/>
    <property type="project" value="UniProtKB-SubCell"/>
</dbReference>
<accession>A0A1T5DX61</accession>
<feature type="domain" description="TonB-dependent receptor plug" evidence="7">
    <location>
        <begin position="64"/>
        <end position="180"/>
    </location>
</feature>
<dbReference type="Gene3D" id="2.40.170.20">
    <property type="entry name" value="TonB-dependent receptor, beta-barrel domain"/>
    <property type="match status" value="1"/>
</dbReference>
<sequence length="1004" mass="107953">MRRINASHWLSSVAIVSLASLPAPAIAQDAAAPAAGETQDSAADGVPGEAIIVTGSRVARSGLNAPTPMTVIGSDLTEDLGQNNIGEMIRLIPQNLPAQSDTNVGYLNSANAGSSFVNLRGLNPASGTRTLTLVNTRRFVPSSDGGAVDLNVIPSVLIERVETVTGGASAAYGSDAVAGVVNIILDQKFTGFKSEVNYGQTSRGEGKSWFGSAAYGSSFAQDRGHFAVALEYQKQGGIGACSEVRDWCAESWDIFTNEENVLIDGSPSGYNVPGSPGYGLPNFVVGPNSKLAANDSRGVTRNRGPAPIGARNMIFSEDGLSIRPFDQGRFVAANGLNSRQGGEGESIYADSALRAEVKRVVGYGYGSFEVTPDWTLSTELTYAHRESSARIGTTGIRSTYFVNADNAFLPEELRTLLNGASFSLGKDFDQQVKTTNSIEADIFRGLLAVKGDLGGSWVVDAYYQYGTNTRKQVADRARVNTPFIYALDAVVDPNTGNIVCAETLEADPDPVSQGCVPMNLFGTSNLSQEAIDYVYRPIYEDFKFRQHAASVSIRGALFEGRDAGPVGLAAGVDFRSENGDVYHHDIPNYEDYGLTFGLDYAGSIKVIETFGEINVPVFRDSPIGRSLEIDLAGRWTRNTSHNLVTDEKKTINAFSWKIGGIYQPFDMLRFRATRSRDIRVAGFRELFEIQAVAEAGSPQGIVDNGNIPGSPGLGDDDTEVINGGSFALGAEKADTTTVGAVFEPSFIPGLRLGVDWYQIKIANAVTAVARQQIVDYCEDYNVFCDRITYASPTDITFIDARLVNLGRFTARGVDIEMEYRIPLDKVFARAAGQLNLRVLGTYQYDFLIQPSTDAPAIDFAGQSAQQRDNNDFNPAPKWRWTGFLSYKNGPFTATTAVRHVGSGKLDVTKTGPEDSGYDPSLPDSISTNRVKSATYVSIGMSYALPAFGRAEALELFGVVDNLFDKDPPVAPGGGRAALGSAYPTNPIHFDTLGMRWKVGARLKF</sequence>
<keyword evidence="8" id="KW-0675">Receptor</keyword>
<evidence type="ECO:0000256" key="3">
    <source>
        <dbReference type="ARBA" id="ARBA00023237"/>
    </source>
</evidence>
<dbReference type="SUPFAM" id="SSF56935">
    <property type="entry name" value="Porins"/>
    <property type="match status" value="1"/>
</dbReference>
<evidence type="ECO:0000259" key="7">
    <source>
        <dbReference type="Pfam" id="PF07715"/>
    </source>
</evidence>
<feature type="domain" description="TonB-dependent receptor-like beta-barrel" evidence="6">
    <location>
        <begin position="444"/>
        <end position="962"/>
    </location>
</feature>
<dbReference type="EMBL" id="FUYP01000017">
    <property type="protein sequence ID" value="SKB76120.1"/>
    <property type="molecule type" value="Genomic_DNA"/>
</dbReference>
<name>A0A1T5DX61_9SPHN</name>
<keyword evidence="2 4" id="KW-0472">Membrane</keyword>
<evidence type="ECO:0000256" key="1">
    <source>
        <dbReference type="ARBA" id="ARBA00004442"/>
    </source>
</evidence>
<evidence type="ECO:0000256" key="2">
    <source>
        <dbReference type="ARBA" id="ARBA00023136"/>
    </source>
</evidence>
<feature type="chain" id="PRO_5012933725" evidence="5">
    <location>
        <begin position="28"/>
        <end position="1004"/>
    </location>
</feature>
<dbReference type="InterPro" id="IPR037066">
    <property type="entry name" value="Plug_dom_sf"/>
</dbReference>
<organism evidence="8 9">
    <name type="scientific">Sphingopyxis flava</name>
    <dbReference type="NCBI Taxonomy" id="1507287"/>
    <lineage>
        <taxon>Bacteria</taxon>
        <taxon>Pseudomonadati</taxon>
        <taxon>Pseudomonadota</taxon>
        <taxon>Alphaproteobacteria</taxon>
        <taxon>Sphingomonadales</taxon>
        <taxon>Sphingomonadaceae</taxon>
        <taxon>Sphingopyxis</taxon>
    </lineage>
</organism>
<feature type="signal peptide" evidence="5">
    <location>
        <begin position="1"/>
        <end position="27"/>
    </location>
</feature>
<reference evidence="9" key="1">
    <citation type="submission" date="2017-02" db="EMBL/GenBank/DDBJ databases">
        <authorList>
            <person name="Varghese N."/>
            <person name="Submissions S."/>
        </authorList>
    </citation>
    <scope>NUCLEOTIDE SEQUENCE [LARGE SCALE GENOMIC DNA]</scope>
    <source>
        <strain evidence="9">R11H</strain>
    </source>
</reference>
<dbReference type="PANTHER" id="PTHR47234:SF2">
    <property type="entry name" value="TONB-DEPENDENT RECEPTOR"/>
    <property type="match status" value="1"/>
</dbReference>